<feature type="region of interest" description="Disordered" evidence="1">
    <location>
        <begin position="1"/>
        <end position="80"/>
    </location>
</feature>
<dbReference type="GeneID" id="20202386"/>
<dbReference type="CTD" id="20202386"/>
<keyword evidence="4" id="KW-1185">Reference proteome</keyword>
<feature type="compositionally biased region" description="Basic and acidic residues" evidence="1">
    <location>
        <begin position="21"/>
        <end position="30"/>
    </location>
</feature>
<sequence length="115" mass="13085">MQADEDTNVQTFTHSNIWTEAGHEKTKRETQANINKVPPLTSTQTPDYPETPTHAGIKSKANSAEPIIEERKQRKEEQKTTNEIFIATRINVDQQDNALVNNNNIKENKLAMNQI</sequence>
<reference evidence="2 4" key="2">
    <citation type="journal article" date="2013" name="Nature">
        <title>Insights into bilaterian evolution from three spiralian genomes.</title>
        <authorList>
            <person name="Simakov O."/>
            <person name="Marletaz F."/>
            <person name="Cho S.J."/>
            <person name="Edsinger-Gonzales E."/>
            <person name="Havlak P."/>
            <person name="Hellsten U."/>
            <person name="Kuo D.H."/>
            <person name="Larsson T."/>
            <person name="Lv J."/>
            <person name="Arendt D."/>
            <person name="Savage R."/>
            <person name="Osoegawa K."/>
            <person name="de Jong P."/>
            <person name="Grimwood J."/>
            <person name="Chapman J.A."/>
            <person name="Shapiro H."/>
            <person name="Aerts A."/>
            <person name="Otillar R.P."/>
            <person name="Terry A.Y."/>
            <person name="Boore J.L."/>
            <person name="Grigoriev I.V."/>
            <person name="Lindberg D.R."/>
            <person name="Seaver E.C."/>
            <person name="Weisblat D.A."/>
            <person name="Putnam N.H."/>
            <person name="Rokhsar D.S."/>
        </authorList>
    </citation>
    <scope>NUCLEOTIDE SEQUENCE</scope>
</reference>
<feature type="compositionally biased region" description="Polar residues" evidence="1">
    <location>
        <begin position="8"/>
        <end position="18"/>
    </location>
</feature>
<organism evidence="3 4">
    <name type="scientific">Helobdella robusta</name>
    <name type="common">Californian leech</name>
    <dbReference type="NCBI Taxonomy" id="6412"/>
    <lineage>
        <taxon>Eukaryota</taxon>
        <taxon>Metazoa</taxon>
        <taxon>Spiralia</taxon>
        <taxon>Lophotrochozoa</taxon>
        <taxon>Annelida</taxon>
        <taxon>Clitellata</taxon>
        <taxon>Hirudinea</taxon>
        <taxon>Rhynchobdellida</taxon>
        <taxon>Glossiphoniidae</taxon>
        <taxon>Helobdella</taxon>
    </lineage>
</organism>
<dbReference type="KEGG" id="hro:HELRODRAFT_168522"/>
<dbReference type="HOGENOM" id="CLU_2111461_0_0_1"/>
<accession>T1F0N6</accession>
<feature type="compositionally biased region" description="Basic and acidic residues" evidence="1">
    <location>
        <begin position="68"/>
        <end position="80"/>
    </location>
</feature>
<evidence type="ECO:0000313" key="4">
    <source>
        <dbReference type="Proteomes" id="UP000015101"/>
    </source>
</evidence>
<dbReference type="Proteomes" id="UP000015101">
    <property type="component" value="Unassembled WGS sequence"/>
</dbReference>
<dbReference type="EnsemblMetazoa" id="HelroT168522">
    <property type="protein sequence ID" value="HelroP168522"/>
    <property type="gene ID" value="HelroG168522"/>
</dbReference>
<evidence type="ECO:0000313" key="2">
    <source>
        <dbReference type="EMBL" id="ESO09526.1"/>
    </source>
</evidence>
<protein>
    <submittedName>
        <fullName evidence="2 3">Uncharacterized protein</fullName>
    </submittedName>
</protein>
<evidence type="ECO:0000256" key="1">
    <source>
        <dbReference type="SAM" id="MobiDB-lite"/>
    </source>
</evidence>
<reference evidence="3" key="3">
    <citation type="submission" date="2015-06" db="UniProtKB">
        <authorList>
            <consortium name="EnsemblMetazoa"/>
        </authorList>
    </citation>
    <scope>IDENTIFICATION</scope>
</reference>
<gene>
    <name evidence="3" type="primary">20202386</name>
    <name evidence="2" type="ORF">HELRODRAFT_168522</name>
</gene>
<name>T1F0N6_HELRO</name>
<dbReference type="AlphaFoldDB" id="T1F0N6"/>
<evidence type="ECO:0000313" key="3">
    <source>
        <dbReference type="EnsemblMetazoa" id="HelroP168522"/>
    </source>
</evidence>
<dbReference type="RefSeq" id="XP_009012619.1">
    <property type="nucleotide sequence ID" value="XM_009014371.1"/>
</dbReference>
<dbReference type="EMBL" id="AMQM01002981">
    <property type="status" value="NOT_ANNOTATED_CDS"/>
    <property type="molecule type" value="Genomic_DNA"/>
</dbReference>
<dbReference type="InParanoid" id="T1F0N6"/>
<reference evidence="4" key="1">
    <citation type="submission" date="2012-12" db="EMBL/GenBank/DDBJ databases">
        <authorList>
            <person name="Hellsten U."/>
            <person name="Grimwood J."/>
            <person name="Chapman J.A."/>
            <person name="Shapiro H."/>
            <person name="Aerts A."/>
            <person name="Otillar R.P."/>
            <person name="Terry A.Y."/>
            <person name="Boore J.L."/>
            <person name="Simakov O."/>
            <person name="Marletaz F."/>
            <person name="Cho S.-J."/>
            <person name="Edsinger-Gonzales E."/>
            <person name="Havlak P."/>
            <person name="Kuo D.-H."/>
            <person name="Larsson T."/>
            <person name="Lv J."/>
            <person name="Arendt D."/>
            <person name="Savage R."/>
            <person name="Osoegawa K."/>
            <person name="de Jong P."/>
            <person name="Lindberg D.R."/>
            <person name="Seaver E.C."/>
            <person name="Weisblat D.A."/>
            <person name="Putnam N.H."/>
            <person name="Grigoriev I.V."/>
            <person name="Rokhsar D.S."/>
        </authorList>
    </citation>
    <scope>NUCLEOTIDE SEQUENCE</scope>
</reference>
<proteinExistence type="predicted"/>
<dbReference type="EMBL" id="KB095959">
    <property type="protein sequence ID" value="ESO09526.1"/>
    <property type="molecule type" value="Genomic_DNA"/>
</dbReference>